<sequence>MIEAMGSDSDSMIRPRSGRGMATLAQERGRGSEERIVAEHGVDRAVDERGLDVHAVGAHAGEERAVAVRVFEGHA</sequence>
<dbReference type="AlphaFoldDB" id="A0AAU8MXT0"/>
<reference evidence="2" key="1">
    <citation type="submission" date="2024-06" db="EMBL/GenBank/DDBJ databases">
        <authorList>
            <person name="Li S."/>
        </authorList>
    </citation>
    <scope>NUCLEOTIDE SEQUENCE</scope>
    <source>
        <strain evidence="2">SR10</strain>
    </source>
</reference>
<protein>
    <submittedName>
        <fullName evidence="2">Uncharacterized protein</fullName>
    </submittedName>
</protein>
<proteinExistence type="predicted"/>
<evidence type="ECO:0000313" key="2">
    <source>
        <dbReference type="EMBL" id="XCO77078.1"/>
    </source>
</evidence>
<dbReference type="RefSeq" id="WP_363800405.1">
    <property type="nucleotide sequence ID" value="NZ_CP159925.1"/>
</dbReference>
<name>A0AAU8MXT0_9GAMM</name>
<organism evidence="2">
    <name type="scientific">Lysobacter firmicutimachus</name>
    <dbReference type="NCBI Taxonomy" id="1792846"/>
    <lineage>
        <taxon>Bacteria</taxon>
        <taxon>Pseudomonadati</taxon>
        <taxon>Pseudomonadota</taxon>
        <taxon>Gammaproteobacteria</taxon>
        <taxon>Lysobacterales</taxon>
        <taxon>Lysobacteraceae</taxon>
        <taxon>Lysobacter</taxon>
    </lineage>
</organism>
<dbReference type="EMBL" id="CP159925">
    <property type="protein sequence ID" value="XCO77078.1"/>
    <property type="molecule type" value="Genomic_DNA"/>
</dbReference>
<evidence type="ECO:0000256" key="1">
    <source>
        <dbReference type="SAM" id="MobiDB-lite"/>
    </source>
</evidence>
<feature type="region of interest" description="Disordered" evidence="1">
    <location>
        <begin position="1"/>
        <end position="34"/>
    </location>
</feature>
<accession>A0AAU8MXT0</accession>
<gene>
    <name evidence="2" type="ORF">ABU614_09920</name>
</gene>